<dbReference type="Gene3D" id="3.20.80.10">
    <property type="entry name" value="Regulatory factor, effector binding domain"/>
    <property type="match status" value="1"/>
</dbReference>
<dbReference type="PANTHER" id="PTHR36444:SF2">
    <property type="entry name" value="TRANSCRIPTIONAL REGULATOR PROTEIN YOBU-RELATED"/>
    <property type="match status" value="1"/>
</dbReference>
<comment type="caution">
    <text evidence="2">The sequence shown here is derived from an EMBL/GenBank/DDBJ whole genome shotgun (WGS) entry which is preliminary data.</text>
</comment>
<keyword evidence="3" id="KW-1185">Reference proteome</keyword>
<dbReference type="PANTHER" id="PTHR36444">
    <property type="entry name" value="TRANSCRIPTIONAL REGULATOR PROTEIN YOBU-RELATED"/>
    <property type="match status" value="1"/>
</dbReference>
<dbReference type="Proteomes" id="UP001223079">
    <property type="component" value="Unassembled WGS sequence"/>
</dbReference>
<feature type="domain" description="GyrI-like small molecule binding" evidence="1">
    <location>
        <begin position="3"/>
        <end position="72"/>
    </location>
</feature>
<organism evidence="2 3">
    <name type="scientific">Streptococcus moroccensis</name>
    <dbReference type="NCBI Taxonomy" id="1451356"/>
    <lineage>
        <taxon>Bacteria</taxon>
        <taxon>Bacillati</taxon>
        <taxon>Bacillota</taxon>
        <taxon>Bacilli</taxon>
        <taxon>Lactobacillales</taxon>
        <taxon>Streptococcaceae</taxon>
        <taxon>Streptococcus</taxon>
    </lineage>
</organism>
<evidence type="ECO:0000313" key="2">
    <source>
        <dbReference type="EMBL" id="MDQ0221796.1"/>
    </source>
</evidence>
<dbReference type="InterPro" id="IPR029442">
    <property type="entry name" value="GyrI-like"/>
</dbReference>
<sequence length="75" mass="8692">MGLNVLEAKEAEDAVVDLTGSDLERIHTGWKDAMENFFPEHGFMHSGKPDFEYYYEGDMDSKDYKMELWIPITKA</sequence>
<dbReference type="EMBL" id="JAUSTM010000002">
    <property type="protein sequence ID" value="MDQ0221796.1"/>
    <property type="molecule type" value="Genomic_DNA"/>
</dbReference>
<gene>
    <name evidence="2" type="ORF">J2S23_000328</name>
</gene>
<protein>
    <submittedName>
        <fullName evidence="2">Transcriptional regulator YdeE</fullName>
    </submittedName>
</protein>
<proteinExistence type="predicted"/>
<evidence type="ECO:0000259" key="1">
    <source>
        <dbReference type="Pfam" id="PF06445"/>
    </source>
</evidence>
<dbReference type="Pfam" id="PF06445">
    <property type="entry name" value="GyrI-like"/>
    <property type="match status" value="1"/>
</dbReference>
<name>A0ABT9YQC8_9STRE</name>
<reference evidence="2 3" key="1">
    <citation type="submission" date="2023-07" db="EMBL/GenBank/DDBJ databases">
        <title>Genomic Encyclopedia of Type Strains, Phase IV (KMG-IV): sequencing the most valuable type-strain genomes for metagenomic binning, comparative biology and taxonomic classification.</title>
        <authorList>
            <person name="Goeker M."/>
        </authorList>
    </citation>
    <scope>NUCLEOTIDE SEQUENCE [LARGE SCALE GENOMIC DNA]</scope>
    <source>
        <strain evidence="2 3">DSM 105143</strain>
    </source>
</reference>
<dbReference type="InterPro" id="IPR011256">
    <property type="entry name" value="Reg_factor_effector_dom_sf"/>
</dbReference>
<accession>A0ABT9YQC8</accession>
<evidence type="ECO:0000313" key="3">
    <source>
        <dbReference type="Proteomes" id="UP001223079"/>
    </source>
</evidence>
<dbReference type="SUPFAM" id="SSF55136">
    <property type="entry name" value="Probable bacterial effector-binding domain"/>
    <property type="match status" value="1"/>
</dbReference>
<dbReference type="InterPro" id="IPR053182">
    <property type="entry name" value="YobU-like_regulator"/>
</dbReference>